<dbReference type="AlphaFoldDB" id="A0A849ICH0"/>
<accession>A0A849ICH0</accession>
<dbReference type="RefSeq" id="WP_171219175.1">
    <property type="nucleotide sequence ID" value="NZ_JABEPP010000004.1"/>
</dbReference>
<protein>
    <submittedName>
        <fullName evidence="2">DUF3618 domain-containing protein</fullName>
    </submittedName>
</protein>
<organism evidence="2 3">
    <name type="scientific">Enterovirga aerilata</name>
    <dbReference type="NCBI Taxonomy" id="2730920"/>
    <lineage>
        <taxon>Bacteria</taxon>
        <taxon>Pseudomonadati</taxon>
        <taxon>Pseudomonadota</taxon>
        <taxon>Alphaproteobacteria</taxon>
        <taxon>Hyphomicrobiales</taxon>
        <taxon>Methylobacteriaceae</taxon>
        <taxon>Enterovirga</taxon>
    </lineage>
</organism>
<dbReference type="InterPro" id="IPR022062">
    <property type="entry name" value="DUF3618"/>
</dbReference>
<comment type="caution">
    <text evidence="2">The sequence shown here is derived from an EMBL/GenBank/DDBJ whole genome shotgun (WGS) entry which is preliminary data.</text>
</comment>
<dbReference type="Proteomes" id="UP000564885">
    <property type="component" value="Unassembled WGS sequence"/>
</dbReference>
<evidence type="ECO:0000313" key="2">
    <source>
        <dbReference type="EMBL" id="NNM73677.1"/>
    </source>
</evidence>
<keyword evidence="3" id="KW-1185">Reference proteome</keyword>
<proteinExistence type="predicted"/>
<evidence type="ECO:0000256" key="1">
    <source>
        <dbReference type="SAM" id="MobiDB-lite"/>
    </source>
</evidence>
<evidence type="ECO:0000313" key="3">
    <source>
        <dbReference type="Proteomes" id="UP000564885"/>
    </source>
</evidence>
<reference evidence="2 3" key="1">
    <citation type="submission" date="2020-04" db="EMBL/GenBank/DDBJ databases">
        <title>Enterovirga sp. isolate from soil.</title>
        <authorList>
            <person name="Chea S."/>
            <person name="Kim D.-U."/>
        </authorList>
    </citation>
    <scope>NUCLEOTIDE SEQUENCE [LARGE SCALE GENOMIC DNA]</scope>
    <source>
        <strain evidence="2 3">DB1703</strain>
    </source>
</reference>
<sequence length="134" mass="14759">MASESSREIEAEIEATRARLYGTIDRIQSKLTVAGIVDEVMGSAGVPRYQNGHDFVLGLMRRHPVPVMIAAAGLGFLVYRMNRQRARAETIADVDYVEVPALNEGQARIYDPDLPTRHPTLDAIEGRRPDGAKA</sequence>
<gene>
    <name evidence="2" type="ORF">HJG44_14910</name>
</gene>
<feature type="region of interest" description="Disordered" evidence="1">
    <location>
        <begin position="112"/>
        <end position="134"/>
    </location>
</feature>
<dbReference type="EMBL" id="JABEPP010000004">
    <property type="protein sequence ID" value="NNM73677.1"/>
    <property type="molecule type" value="Genomic_DNA"/>
</dbReference>
<name>A0A849ICH0_9HYPH</name>
<dbReference type="Pfam" id="PF12277">
    <property type="entry name" value="DUF3618"/>
    <property type="match status" value="1"/>
</dbReference>